<dbReference type="HOGENOM" id="CLU_024886_0_0_1"/>
<dbReference type="Pfam" id="PF00743">
    <property type="entry name" value="FMO-like"/>
    <property type="match status" value="1"/>
</dbReference>
<feature type="compositionally biased region" description="Basic residues" evidence="5">
    <location>
        <begin position="267"/>
        <end position="276"/>
    </location>
</feature>
<keyword evidence="3" id="KW-0274">FAD</keyword>
<dbReference type="SUPFAM" id="SSF51971">
    <property type="entry name" value="Nucleotide-binding domain"/>
    <property type="match status" value="1"/>
</dbReference>
<dbReference type="GeneID" id="18813515"/>
<dbReference type="KEGG" id="sla:SERLADRAFT_416676"/>
<sequence>MPTKQPRSSSTSKTTVEFIKTWLFNIFTPFSLLLHLFYLTIQSVIILLFKPRFPPKEIKHPYARIAVIGAGLTGVSSAAHAIAHGFDVVLYEASDRPGGIWSRENKTSGLQLNSLLYRFHPGVQWSRAFPQRDEILDQISKIWKEYGLESRTRLNTPVEKVQRIRRVCEDSDSTESPEGYVASPSQWIINGGEDGKFDAMIVTIGTCGKPKWVGFEGMPDGVGKSQGAKKSKDQADTGDEGLKSEKRKGQHLSDEDNMAKGNVGLKGARKQPKRGKHELVEETTKVENITAAKHDESETASPTTPIKETAHYPFIQPYPQRESPHVKGKEARAKDQDTYEGPVLHSSQLDNATPEVLKGKTVVVVGSGASGVEAVETALGRGAARCVMLAREDKWIIPRNIVFDTFLSAQPFGREMPFSFLWENFLRVWQYHGVQDLVPEKGIFGGTPVVNDEFLGHVRRGRCVYIRGDTLRFTRHGVLANVRERIERGESLGLGGGVRECDVKDIKEQTGRVHEPREKKKGTIIDKPSQKDLPRVEEIAADIIVLATGYERPDLSFLPKELFPEGYDRPNMYLQNFSTEDWSVLMTNSAYLNAIGTVGHFHIGIYTRILLTLLLDPNARPSPKDMKLWVDVVRFVKKGASGGALGFFTYMELTIWLITFHLFRPDRLRWLFFIMQGWGVRPDDERLVRNMKDGTRNVQEGKVEV</sequence>
<dbReference type="OrthoDB" id="66881at2759"/>
<evidence type="ECO:0000256" key="3">
    <source>
        <dbReference type="ARBA" id="ARBA00022827"/>
    </source>
</evidence>
<evidence type="ECO:0000256" key="2">
    <source>
        <dbReference type="ARBA" id="ARBA00022630"/>
    </source>
</evidence>
<dbReference type="InterPro" id="IPR020946">
    <property type="entry name" value="Flavin_mOase-like"/>
</dbReference>
<evidence type="ECO:0000313" key="7">
    <source>
        <dbReference type="EMBL" id="EGO23297.1"/>
    </source>
</evidence>
<keyword evidence="6" id="KW-1133">Transmembrane helix</keyword>
<dbReference type="Gene3D" id="3.50.50.60">
    <property type="entry name" value="FAD/NAD(P)-binding domain"/>
    <property type="match status" value="2"/>
</dbReference>
<gene>
    <name evidence="7" type="ORF">SERLADRAFT_416676</name>
</gene>
<comment type="similarity">
    <text evidence="1">Belongs to the FMO family.</text>
</comment>
<keyword evidence="4" id="KW-0560">Oxidoreductase</keyword>
<keyword evidence="6" id="KW-0472">Membrane</keyword>
<dbReference type="GO" id="GO:0004499">
    <property type="term" value="F:N,N-dimethylaniline monooxygenase activity"/>
    <property type="evidence" value="ECO:0007669"/>
    <property type="project" value="InterPro"/>
</dbReference>
<evidence type="ECO:0000256" key="5">
    <source>
        <dbReference type="SAM" id="MobiDB-lite"/>
    </source>
</evidence>
<dbReference type="Pfam" id="PF13450">
    <property type="entry name" value="NAD_binding_8"/>
    <property type="match status" value="1"/>
</dbReference>
<feature type="transmembrane region" description="Helical" evidence="6">
    <location>
        <begin position="22"/>
        <end position="49"/>
    </location>
</feature>
<name>F8P2B9_SERL9</name>
<evidence type="ECO:0000256" key="4">
    <source>
        <dbReference type="ARBA" id="ARBA00023002"/>
    </source>
</evidence>
<keyword evidence="2" id="KW-0285">Flavoprotein</keyword>
<dbReference type="InterPro" id="IPR050346">
    <property type="entry name" value="FMO-like"/>
</dbReference>
<dbReference type="PANTHER" id="PTHR23023">
    <property type="entry name" value="DIMETHYLANILINE MONOOXYGENASE"/>
    <property type="match status" value="1"/>
</dbReference>
<dbReference type="RefSeq" id="XP_007320537.1">
    <property type="nucleotide sequence ID" value="XM_007320475.1"/>
</dbReference>
<dbReference type="GO" id="GO:0050661">
    <property type="term" value="F:NADP binding"/>
    <property type="evidence" value="ECO:0007669"/>
    <property type="project" value="InterPro"/>
</dbReference>
<protein>
    <recommendedName>
        <fullName evidence="8">FAD/NAD(P)-binding domain-containing protein</fullName>
    </recommendedName>
</protein>
<evidence type="ECO:0000256" key="1">
    <source>
        <dbReference type="ARBA" id="ARBA00009183"/>
    </source>
</evidence>
<keyword evidence="6" id="KW-0812">Transmembrane</keyword>
<reference evidence="7" key="1">
    <citation type="submission" date="2011-04" db="EMBL/GenBank/DDBJ databases">
        <title>Evolution of plant cell wall degrading machinery underlies the functional diversity of forest fungi.</title>
        <authorList>
            <consortium name="US DOE Joint Genome Institute (JGI-PGF)"/>
            <person name="Eastwood D.C."/>
            <person name="Floudas D."/>
            <person name="Binder M."/>
            <person name="Majcherczyk A."/>
            <person name="Schneider P."/>
            <person name="Aerts A."/>
            <person name="Asiegbu F.O."/>
            <person name="Baker S.E."/>
            <person name="Barry K."/>
            <person name="Bendiksby M."/>
            <person name="Blumentritt M."/>
            <person name="Coutinho P.M."/>
            <person name="Cullen D."/>
            <person name="Cullen D."/>
            <person name="Gathman A."/>
            <person name="Goodell B."/>
            <person name="Henrissat B."/>
            <person name="Ihrmark K."/>
            <person name="Kauserud H."/>
            <person name="Kohler A."/>
            <person name="LaButti K."/>
            <person name="Lapidus A."/>
            <person name="Lavin J.L."/>
            <person name="Lee Y.-H."/>
            <person name="Lindquist E."/>
            <person name="Lilly W."/>
            <person name="Lucas S."/>
            <person name="Morin E."/>
            <person name="Murat C."/>
            <person name="Oguiza J.A."/>
            <person name="Park J."/>
            <person name="Pisabarro A.G."/>
            <person name="Riley R."/>
            <person name="Rosling A."/>
            <person name="Salamov A."/>
            <person name="Schmidt O."/>
            <person name="Schmutz J."/>
            <person name="Skrede I."/>
            <person name="Stenlid J."/>
            <person name="Wiebenga A."/>
            <person name="Xie X."/>
            <person name="Kues U."/>
            <person name="Hibbett D.S."/>
            <person name="Hoffmeister D."/>
            <person name="Hogberg N."/>
            <person name="Martin F."/>
            <person name="Grigoriev I.V."/>
            <person name="Watkinson S.C."/>
        </authorList>
    </citation>
    <scope>NUCLEOTIDE SEQUENCE</scope>
    <source>
        <strain evidence="7">S7.9</strain>
    </source>
</reference>
<feature type="compositionally biased region" description="Basic and acidic residues" evidence="5">
    <location>
        <begin position="322"/>
        <end position="337"/>
    </location>
</feature>
<dbReference type="GO" id="GO:0050660">
    <property type="term" value="F:flavin adenine dinucleotide binding"/>
    <property type="evidence" value="ECO:0007669"/>
    <property type="project" value="InterPro"/>
</dbReference>
<feature type="compositionally biased region" description="Basic and acidic residues" evidence="5">
    <location>
        <begin position="230"/>
        <end position="244"/>
    </location>
</feature>
<organism>
    <name type="scientific">Serpula lacrymans var. lacrymans (strain S7.9)</name>
    <name type="common">Dry rot fungus</name>
    <dbReference type="NCBI Taxonomy" id="578457"/>
    <lineage>
        <taxon>Eukaryota</taxon>
        <taxon>Fungi</taxon>
        <taxon>Dikarya</taxon>
        <taxon>Basidiomycota</taxon>
        <taxon>Agaricomycotina</taxon>
        <taxon>Agaricomycetes</taxon>
        <taxon>Agaricomycetidae</taxon>
        <taxon>Boletales</taxon>
        <taxon>Coniophorineae</taxon>
        <taxon>Serpulaceae</taxon>
        <taxon>Serpula</taxon>
    </lineage>
</organism>
<dbReference type="SUPFAM" id="SSF51905">
    <property type="entry name" value="FAD/NAD(P)-binding domain"/>
    <property type="match status" value="1"/>
</dbReference>
<feature type="region of interest" description="Disordered" evidence="5">
    <location>
        <begin position="213"/>
        <end position="346"/>
    </location>
</feature>
<dbReference type="EMBL" id="GL945436">
    <property type="protein sequence ID" value="EGO23297.1"/>
    <property type="molecule type" value="Genomic_DNA"/>
</dbReference>
<evidence type="ECO:0000256" key="6">
    <source>
        <dbReference type="SAM" id="Phobius"/>
    </source>
</evidence>
<dbReference type="AlphaFoldDB" id="F8P2B9"/>
<dbReference type="InterPro" id="IPR036188">
    <property type="entry name" value="FAD/NAD-bd_sf"/>
</dbReference>
<evidence type="ECO:0008006" key="8">
    <source>
        <dbReference type="Google" id="ProtNLM"/>
    </source>
</evidence>
<accession>F8P2B9</accession>
<dbReference type="Proteomes" id="UP000008064">
    <property type="component" value="Unassembled WGS sequence"/>
</dbReference>
<proteinExistence type="inferred from homology"/>